<keyword evidence="1" id="KW-1133">Transmembrane helix</keyword>
<evidence type="ECO:0000256" key="1">
    <source>
        <dbReference type="SAM" id="Phobius"/>
    </source>
</evidence>
<name>A0A1F8F5C9_9BACT</name>
<dbReference type="EMBL" id="MGJO01000052">
    <property type="protein sequence ID" value="OGN08365.1"/>
    <property type="molecule type" value="Genomic_DNA"/>
</dbReference>
<reference evidence="2 3" key="1">
    <citation type="journal article" date="2016" name="Nat. Commun.">
        <title>Thousands of microbial genomes shed light on interconnected biogeochemical processes in an aquifer system.</title>
        <authorList>
            <person name="Anantharaman K."/>
            <person name="Brown C.T."/>
            <person name="Hug L.A."/>
            <person name="Sharon I."/>
            <person name="Castelle C.J."/>
            <person name="Probst A.J."/>
            <person name="Thomas B.C."/>
            <person name="Singh A."/>
            <person name="Wilkins M.J."/>
            <person name="Karaoz U."/>
            <person name="Brodie E.L."/>
            <person name="Williams K.H."/>
            <person name="Hubbard S.S."/>
            <person name="Banfield J.F."/>
        </authorList>
    </citation>
    <scope>NUCLEOTIDE SEQUENCE [LARGE SCALE GENOMIC DNA]</scope>
</reference>
<gene>
    <name evidence="2" type="ORF">A3C61_03880</name>
</gene>
<feature type="transmembrane region" description="Helical" evidence="1">
    <location>
        <begin position="54"/>
        <end position="74"/>
    </location>
</feature>
<evidence type="ECO:0000313" key="3">
    <source>
        <dbReference type="Proteomes" id="UP000178908"/>
    </source>
</evidence>
<feature type="transmembrane region" description="Helical" evidence="1">
    <location>
        <begin position="16"/>
        <end position="34"/>
    </location>
</feature>
<protein>
    <submittedName>
        <fullName evidence="2">Uncharacterized protein</fullName>
    </submittedName>
</protein>
<organism evidence="2 3">
    <name type="scientific">Candidatus Yanofskybacteria bacterium RIFCSPHIGHO2_02_FULL_39_10</name>
    <dbReference type="NCBI Taxonomy" id="1802674"/>
    <lineage>
        <taxon>Bacteria</taxon>
        <taxon>Candidatus Yanofskyibacteriota</taxon>
    </lineage>
</organism>
<accession>A0A1F8F5C9</accession>
<comment type="caution">
    <text evidence="2">The sequence shown here is derived from an EMBL/GenBank/DDBJ whole genome shotgun (WGS) entry which is preliminary data.</text>
</comment>
<feature type="transmembrane region" description="Helical" evidence="1">
    <location>
        <begin position="81"/>
        <end position="102"/>
    </location>
</feature>
<feature type="transmembrane region" description="Helical" evidence="1">
    <location>
        <begin position="114"/>
        <end position="130"/>
    </location>
</feature>
<keyword evidence="1" id="KW-0812">Transmembrane</keyword>
<sequence length="152" mass="17247">MKSSIRWRVVQHEPGLYLYIVFPIATAFLLTFAGTRTFSYFAPSIYLPWFGIHVHHFTYGFFILAAAGYLALVFSGPRAKFLIALLHGFGLGLAFDEFGMWINLDDGDLARFSYDGFIIIIGFILTLISVKKGARILLDHLPFIEKHQNQTP</sequence>
<proteinExistence type="predicted"/>
<dbReference type="Proteomes" id="UP000178908">
    <property type="component" value="Unassembled WGS sequence"/>
</dbReference>
<evidence type="ECO:0000313" key="2">
    <source>
        <dbReference type="EMBL" id="OGN08365.1"/>
    </source>
</evidence>
<keyword evidence="1" id="KW-0472">Membrane</keyword>
<dbReference type="AlphaFoldDB" id="A0A1F8F5C9"/>